<sequence>MERWRLKKHTFHLPYGECTITLEAVGLQLSLPVDGEVVMGPLTSVDWSATCEQLLGKVPNKFRGSWIEMEWSEDNFKTIEASLSDVEKEQFMHAFILRLIEGLLMSDKS</sequence>
<name>A0A7J8YHV9_GOSAI</name>
<feature type="domain" description="Aminotransferase-like plant mobile" evidence="1">
    <location>
        <begin position="1"/>
        <end position="108"/>
    </location>
</feature>
<evidence type="ECO:0000259" key="1">
    <source>
        <dbReference type="Pfam" id="PF10536"/>
    </source>
</evidence>
<gene>
    <name evidence="2" type="ORF">Goari_000813</name>
</gene>
<dbReference type="PANTHER" id="PTHR46033">
    <property type="entry name" value="PROTEIN MAIN-LIKE 2"/>
    <property type="match status" value="1"/>
</dbReference>
<dbReference type="EMBL" id="JABFAA010000013">
    <property type="protein sequence ID" value="MBA0699155.1"/>
    <property type="molecule type" value="Genomic_DNA"/>
</dbReference>
<dbReference type="InterPro" id="IPR044824">
    <property type="entry name" value="MAIN-like"/>
</dbReference>
<protein>
    <recommendedName>
        <fullName evidence="1">Aminotransferase-like plant mobile domain-containing protein</fullName>
    </recommendedName>
</protein>
<dbReference type="AlphaFoldDB" id="A0A7J8YHV9"/>
<dbReference type="InterPro" id="IPR019557">
    <property type="entry name" value="AminoTfrase-like_pln_mobile"/>
</dbReference>
<feature type="non-terminal residue" evidence="2">
    <location>
        <position position="109"/>
    </location>
</feature>
<organism evidence="2 3">
    <name type="scientific">Gossypium aridum</name>
    <name type="common">American cotton</name>
    <name type="synonym">Erioxylum aridum</name>
    <dbReference type="NCBI Taxonomy" id="34290"/>
    <lineage>
        <taxon>Eukaryota</taxon>
        <taxon>Viridiplantae</taxon>
        <taxon>Streptophyta</taxon>
        <taxon>Embryophyta</taxon>
        <taxon>Tracheophyta</taxon>
        <taxon>Spermatophyta</taxon>
        <taxon>Magnoliopsida</taxon>
        <taxon>eudicotyledons</taxon>
        <taxon>Gunneridae</taxon>
        <taxon>Pentapetalae</taxon>
        <taxon>rosids</taxon>
        <taxon>malvids</taxon>
        <taxon>Malvales</taxon>
        <taxon>Malvaceae</taxon>
        <taxon>Malvoideae</taxon>
        <taxon>Gossypium</taxon>
    </lineage>
</organism>
<dbReference type="Proteomes" id="UP000593577">
    <property type="component" value="Unassembled WGS sequence"/>
</dbReference>
<proteinExistence type="predicted"/>
<comment type="caution">
    <text evidence="2">The sequence shown here is derived from an EMBL/GenBank/DDBJ whole genome shotgun (WGS) entry which is preliminary data.</text>
</comment>
<dbReference type="PANTHER" id="PTHR46033:SF8">
    <property type="entry name" value="PROTEIN MAINTENANCE OF MERISTEMS-LIKE"/>
    <property type="match status" value="1"/>
</dbReference>
<dbReference type="GO" id="GO:0010073">
    <property type="term" value="P:meristem maintenance"/>
    <property type="evidence" value="ECO:0007669"/>
    <property type="project" value="InterPro"/>
</dbReference>
<evidence type="ECO:0000313" key="2">
    <source>
        <dbReference type="EMBL" id="MBA0699155.1"/>
    </source>
</evidence>
<evidence type="ECO:0000313" key="3">
    <source>
        <dbReference type="Proteomes" id="UP000593577"/>
    </source>
</evidence>
<keyword evidence="3" id="KW-1185">Reference proteome</keyword>
<reference evidence="2 3" key="1">
    <citation type="journal article" date="2019" name="Genome Biol. Evol.">
        <title>Insights into the evolution of the New World diploid cottons (Gossypium, subgenus Houzingenia) based on genome sequencing.</title>
        <authorList>
            <person name="Grover C.E."/>
            <person name="Arick M.A. 2nd"/>
            <person name="Thrash A."/>
            <person name="Conover J.L."/>
            <person name="Sanders W.S."/>
            <person name="Peterson D.G."/>
            <person name="Frelichowski J.E."/>
            <person name="Scheffler J.A."/>
            <person name="Scheffler B.E."/>
            <person name="Wendel J.F."/>
        </authorList>
    </citation>
    <scope>NUCLEOTIDE SEQUENCE [LARGE SCALE GENOMIC DNA]</scope>
    <source>
        <strain evidence="2">185</strain>
        <tissue evidence="2">Leaf</tissue>
    </source>
</reference>
<dbReference type="Pfam" id="PF10536">
    <property type="entry name" value="PMD"/>
    <property type="match status" value="1"/>
</dbReference>
<accession>A0A7J8YHV9</accession>